<accession>A0ABY0H4X3</accession>
<organism evidence="5 6">
    <name type="scientific">Monosporascus cannonballus</name>
    <dbReference type="NCBI Taxonomy" id="155416"/>
    <lineage>
        <taxon>Eukaryota</taxon>
        <taxon>Fungi</taxon>
        <taxon>Dikarya</taxon>
        <taxon>Ascomycota</taxon>
        <taxon>Pezizomycotina</taxon>
        <taxon>Sordariomycetes</taxon>
        <taxon>Xylariomycetidae</taxon>
        <taxon>Xylariales</taxon>
        <taxon>Xylariales incertae sedis</taxon>
        <taxon>Monosporascus</taxon>
    </lineage>
</organism>
<dbReference type="PANTHER" id="PTHR10272">
    <property type="entry name" value="PLATELET-ACTIVATING FACTOR ACETYLHYDROLASE"/>
    <property type="match status" value="1"/>
</dbReference>
<protein>
    <recommendedName>
        <fullName evidence="1">1-alkyl-2-acetylglycerophosphocholine esterase</fullName>
        <ecNumber evidence="1">3.1.1.47</ecNumber>
    </recommendedName>
</protein>
<keyword evidence="3" id="KW-0442">Lipid degradation</keyword>
<sequence length="225" mass="24522">MYPTLIFGPGGGGPPIETYTILLSELASNGIIEAIYETRLEDTSDFLDSFPALVEQLDSPFNATHFAAFGHSPGGGAAVESLYGDDRVLSAINMDGTFFERPALNTSVVDVGKPSFLLSMEIHNGEDENHDIRWGTFPRWQSDYWRKLLVTGTVHIGFSDVAFWATVGESAATVGSVPSARQVEIVNAFVKAFLDASLLGRETSFLDGPSKDWPELVFLDTERPV</sequence>
<evidence type="ECO:0000256" key="1">
    <source>
        <dbReference type="ARBA" id="ARBA00013201"/>
    </source>
</evidence>
<evidence type="ECO:0000256" key="3">
    <source>
        <dbReference type="ARBA" id="ARBA00022963"/>
    </source>
</evidence>
<gene>
    <name evidence="5" type="ORF">DL762_005431</name>
</gene>
<reference evidence="5 6" key="1">
    <citation type="submission" date="2018-06" db="EMBL/GenBank/DDBJ databases">
        <title>Complete Genomes of Monosporascus.</title>
        <authorList>
            <person name="Robinson A.J."/>
            <person name="Natvig D.O."/>
        </authorList>
    </citation>
    <scope>NUCLEOTIDE SEQUENCE [LARGE SCALE GENOMIC DNA]</scope>
    <source>
        <strain evidence="5 6">CBS 609.92</strain>
    </source>
</reference>
<keyword evidence="2" id="KW-0378">Hydrolase</keyword>
<name>A0ABY0H4X3_9PEZI</name>
<evidence type="ECO:0000256" key="4">
    <source>
        <dbReference type="ARBA" id="ARBA00023098"/>
    </source>
</evidence>
<dbReference type="Pfam" id="PF03403">
    <property type="entry name" value="PAF-AH_p_II"/>
    <property type="match status" value="1"/>
</dbReference>
<evidence type="ECO:0000313" key="6">
    <source>
        <dbReference type="Proteomes" id="UP000294003"/>
    </source>
</evidence>
<dbReference type="Gene3D" id="3.40.50.1820">
    <property type="entry name" value="alpha/beta hydrolase"/>
    <property type="match status" value="1"/>
</dbReference>
<proteinExistence type="predicted"/>
<evidence type="ECO:0000256" key="2">
    <source>
        <dbReference type="ARBA" id="ARBA00022801"/>
    </source>
</evidence>
<dbReference type="Proteomes" id="UP000294003">
    <property type="component" value="Unassembled WGS sequence"/>
</dbReference>
<comment type="caution">
    <text evidence="5">The sequence shown here is derived from an EMBL/GenBank/DDBJ whole genome shotgun (WGS) entry which is preliminary data.</text>
</comment>
<dbReference type="EMBL" id="QJNS01000149">
    <property type="protein sequence ID" value="RYO84907.1"/>
    <property type="molecule type" value="Genomic_DNA"/>
</dbReference>
<evidence type="ECO:0000313" key="5">
    <source>
        <dbReference type="EMBL" id="RYO84907.1"/>
    </source>
</evidence>
<keyword evidence="4" id="KW-0443">Lipid metabolism</keyword>
<dbReference type="InterPro" id="IPR029058">
    <property type="entry name" value="AB_hydrolase_fold"/>
</dbReference>
<dbReference type="EC" id="3.1.1.47" evidence="1"/>
<dbReference type="PANTHER" id="PTHR10272:SF14">
    <property type="entry name" value="PAF ACETYLHYDROLASE FAMILY PROTEIN"/>
    <property type="match status" value="1"/>
</dbReference>
<dbReference type="SUPFAM" id="SSF53474">
    <property type="entry name" value="alpha/beta-Hydrolases"/>
    <property type="match status" value="1"/>
</dbReference>
<keyword evidence="6" id="KW-1185">Reference proteome</keyword>